<organism evidence="3 4">
    <name type="scientific">Neofusicoccum ribis</name>
    <dbReference type="NCBI Taxonomy" id="45134"/>
    <lineage>
        <taxon>Eukaryota</taxon>
        <taxon>Fungi</taxon>
        <taxon>Dikarya</taxon>
        <taxon>Ascomycota</taxon>
        <taxon>Pezizomycotina</taxon>
        <taxon>Dothideomycetes</taxon>
        <taxon>Dothideomycetes incertae sedis</taxon>
        <taxon>Botryosphaeriales</taxon>
        <taxon>Botryosphaeriaceae</taxon>
        <taxon>Neofusicoccum</taxon>
    </lineage>
</organism>
<keyword evidence="4" id="KW-1185">Reference proteome</keyword>
<protein>
    <recommendedName>
        <fullName evidence="2">Nephrocystin 3-like N-terminal domain-containing protein</fullName>
    </recommendedName>
</protein>
<gene>
    <name evidence="3" type="ORF">SLS56_001783</name>
</gene>
<dbReference type="PANTHER" id="PTHR10039">
    <property type="entry name" value="AMELOGENIN"/>
    <property type="match status" value="1"/>
</dbReference>
<evidence type="ECO:0000313" key="4">
    <source>
        <dbReference type="Proteomes" id="UP001521116"/>
    </source>
</evidence>
<reference evidence="3 4" key="1">
    <citation type="submission" date="2024-02" db="EMBL/GenBank/DDBJ databases">
        <title>De novo assembly and annotation of 12 fungi associated with fruit tree decline syndrome in Ontario, Canada.</title>
        <authorList>
            <person name="Sulman M."/>
            <person name="Ellouze W."/>
            <person name="Ilyukhin E."/>
        </authorList>
    </citation>
    <scope>NUCLEOTIDE SEQUENCE [LARGE SCALE GENOMIC DNA]</scope>
    <source>
        <strain evidence="3 4">M1-105</strain>
    </source>
</reference>
<name>A0ABR3T732_9PEZI</name>
<evidence type="ECO:0000313" key="3">
    <source>
        <dbReference type="EMBL" id="KAL1635359.1"/>
    </source>
</evidence>
<evidence type="ECO:0000259" key="2">
    <source>
        <dbReference type="Pfam" id="PF24883"/>
    </source>
</evidence>
<dbReference type="PANTHER" id="PTHR10039:SF5">
    <property type="entry name" value="NACHT DOMAIN-CONTAINING PROTEIN"/>
    <property type="match status" value="1"/>
</dbReference>
<feature type="domain" description="Nephrocystin 3-like N-terminal" evidence="2">
    <location>
        <begin position="28"/>
        <end position="116"/>
    </location>
</feature>
<dbReference type="EMBL" id="JAJVDC020000011">
    <property type="protein sequence ID" value="KAL1635359.1"/>
    <property type="molecule type" value="Genomic_DNA"/>
</dbReference>
<dbReference type="Pfam" id="PF24883">
    <property type="entry name" value="NPHP3_N"/>
    <property type="match status" value="1"/>
</dbReference>
<comment type="caution">
    <text evidence="3">The sequence shown here is derived from an EMBL/GenBank/DDBJ whole genome shotgun (WGS) entry which is preliminary data.</text>
</comment>
<dbReference type="Proteomes" id="UP001521116">
    <property type="component" value="Unassembled WGS sequence"/>
</dbReference>
<proteinExistence type="predicted"/>
<evidence type="ECO:0000256" key="1">
    <source>
        <dbReference type="ARBA" id="ARBA00022737"/>
    </source>
</evidence>
<accession>A0ABR3T732</accession>
<keyword evidence="1" id="KW-0677">Repeat</keyword>
<sequence length="618" mass="70767">MKYIFTHPKFSENLEHWAGDDLLVTAKFFIINRAPSPLQKSGVELLRSLLVQLLEASPEFVSIITRSRGQGRREERPTENMKWTWPQLQRAFEACLAQKPRDVKICFVVDGLDEYNIPSKSSDPGEPETTTFSKQQRGFEEIFRFFLEAWNYPGIKFCLASRPLITFDDQLRDFPNINLHDLTKRDMRNYIEDQLSKRTSQLKLLGEPHAKERITNTVQEKANGVFLWVRLVVDKVLLKLRNRDDFASIELELRALPDELGGPDGLYALMLLDDVVPENRAEGIRILYHILVLSAKTFTTLGLEVAEHLSGNPDTLLASIRHLYPLLLSEDDIDRRIKRFEGRVKSCCAGLAEVYLAGKFTPEMPGYDSWRFIHETVQEFLIEGLVSNKKLVELKADKNESSVRAVGALVAQLFLIKTARDPWHGFIGSPFEIASSALELLDRQGVRYRTSLYFEFLDEVRFIGKLLASRYGEFESMFRGKDVIFEEVVLGVVLCRRNFLNYLRAKEADFGASMQRGLGLRSRPLLDLALTISQLYLWNGEPILGRSETGEIKLHQHLKQYLLEGEEQQYMEIDSDKFVEDPDSPYSVENLKALLEIEPEPVADLSSDQLTDSGFTSE</sequence>
<dbReference type="InterPro" id="IPR056884">
    <property type="entry name" value="NPHP3-like_N"/>
</dbReference>